<accession>A0AAJ7L7T4</accession>
<evidence type="ECO:0000313" key="8">
    <source>
        <dbReference type="Proteomes" id="UP000694867"/>
    </source>
</evidence>
<gene>
    <name evidence="9" type="primary">LOC108864864</name>
</gene>
<evidence type="ECO:0000256" key="4">
    <source>
        <dbReference type="ARBA" id="ARBA00022989"/>
    </source>
</evidence>
<evidence type="ECO:0000256" key="3">
    <source>
        <dbReference type="ARBA" id="ARBA00022692"/>
    </source>
</evidence>
<feature type="transmembrane region" description="Helical" evidence="7">
    <location>
        <begin position="176"/>
        <end position="196"/>
    </location>
</feature>
<keyword evidence="2" id="KW-1003">Cell membrane</keyword>
<dbReference type="PANTHER" id="PTHR21421">
    <property type="entry name" value="GUSTATORY RECEPTOR"/>
    <property type="match status" value="1"/>
</dbReference>
<keyword evidence="3 7" id="KW-0812">Transmembrane</keyword>
<feature type="transmembrane region" description="Helical" evidence="7">
    <location>
        <begin position="290"/>
        <end position="311"/>
    </location>
</feature>
<dbReference type="KEGG" id="goe:108864864"/>
<feature type="transmembrane region" description="Helical" evidence="7">
    <location>
        <begin position="78"/>
        <end position="97"/>
    </location>
</feature>
<dbReference type="GO" id="GO:0051606">
    <property type="term" value="P:detection of stimulus"/>
    <property type="evidence" value="ECO:0007669"/>
    <property type="project" value="UniProtKB-ARBA"/>
</dbReference>
<evidence type="ECO:0000256" key="7">
    <source>
        <dbReference type="SAM" id="Phobius"/>
    </source>
</evidence>
<name>A0AAJ7L7T4_9ACAR</name>
<keyword evidence="4 7" id="KW-1133">Transmembrane helix</keyword>
<proteinExistence type="predicted"/>
<dbReference type="InterPro" id="IPR013604">
    <property type="entry name" value="7TM_chemorcpt"/>
</dbReference>
<feature type="transmembrane region" description="Helical" evidence="7">
    <location>
        <begin position="208"/>
        <end position="230"/>
    </location>
</feature>
<dbReference type="Proteomes" id="UP000694867">
    <property type="component" value="Unplaced"/>
</dbReference>
<dbReference type="PANTHER" id="PTHR21421:SF29">
    <property type="entry name" value="GUSTATORY RECEPTOR 5A FOR TREHALOSE-RELATED"/>
    <property type="match status" value="1"/>
</dbReference>
<evidence type="ECO:0000256" key="6">
    <source>
        <dbReference type="ARBA" id="ARBA00023170"/>
    </source>
</evidence>
<protein>
    <submittedName>
        <fullName evidence="9">Uncharacterized protein LOC108864864</fullName>
    </submittedName>
</protein>
<dbReference type="Pfam" id="PF08395">
    <property type="entry name" value="7tm_7"/>
    <property type="match status" value="1"/>
</dbReference>
<evidence type="ECO:0000313" key="9">
    <source>
        <dbReference type="RefSeq" id="XP_018496736.1"/>
    </source>
</evidence>
<dbReference type="GO" id="GO:0050909">
    <property type="term" value="P:sensory perception of taste"/>
    <property type="evidence" value="ECO:0007669"/>
    <property type="project" value="InterPro"/>
</dbReference>
<comment type="subcellular location">
    <subcellularLocation>
        <location evidence="1">Cell membrane</location>
        <topology evidence="1">Multi-pass membrane protein</topology>
    </subcellularLocation>
</comment>
<dbReference type="RefSeq" id="XP_018496736.1">
    <property type="nucleotide sequence ID" value="XM_018641220.1"/>
</dbReference>
<keyword evidence="6" id="KW-0675">Receptor</keyword>
<organism evidence="8 9">
    <name type="scientific">Galendromus occidentalis</name>
    <name type="common">western predatory mite</name>
    <dbReference type="NCBI Taxonomy" id="34638"/>
    <lineage>
        <taxon>Eukaryota</taxon>
        <taxon>Metazoa</taxon>
        <taxon>Ecdysozoa</taxon>
        <taxon>Arthropoda</taxon>
        <taxon>Chelicerata</taxon>
        <taxon>Arachnida</taxon>
        <taxon>Acari</taxon>
        <taxon>Parasitiformes</taxon>
        <taxon>Mesostigmata</taxon>
        <taxon>Gamasina</taxon>
        <taxon>Phytoseioidea</taxon>
        <taxon>Phytoseiidae</taxon>
        <taxon>Typhlodrominae</taxon>
        <taxon>Galendromus</taxon>
    </lineage>
</organism>
<sequence length="428" mass="48989">MPSSRMSVGMEGRRASAMDAQGTSEIRIEAKWQKKKCGLLYKQFLPLAYCFRSTGCLFIEGFHRKNDSHDLRVRSDGWYILYAMCVHLIVWGVHLVTRWRNLQTSLNEYSDRGVRVPISFYTAVAINLVVLLQVVINTGTIFARGSTIRKVMVRGEVYDRNLNVTRRDCPDKGRHWIQFTLSYGFAIPLNAIFCYVSSIRPYRSSDQALWLFLNVIDILSLMIFCMWANASRLMLKALSHIFWMYLRRINTSVQTVLRGERDGAKELEENRLFLCEFYGILSQTNDLLKYSVLVFYPCTMLVLTVLIYSCIESIHETWQIWYALSYGLYSVIDVCHSSYVVHVMQCEAVEIRSNVNRAVYSGRSPEFVAQAQLLLQALDVPAITFTGCGFFRIRMSLVVTVLGSVLTYAVILIQTSQGFQCGAQVSVP</sequence>
<dbReference type="GO" id="GO:0005886">
    <property type="term" value="C:plasma membrane"/>
    <property type="evidence" value="ECO:0007669"/>
    <property type="project" value="UniProtKB-SubCell"/>
</dbReference>
<feature type="transmembrane region" description="Helical" evidence="7">
    <location>
        <begin position="118"/>
        <end position="136"/>
    </location>
</feature>
<evidence type="ECO:0000256" key="5">
    <source>
        <dbReference type="ARBA" id="ARBA00023136"/>
    </source>
</evidence>
<dbReference type="GO" id="GO:0038023">
    <property type="term" value="F:signaling receptor activity"/>
    <property type="evidence" value="ECO:0007669"/>
    <property type="project" value="UniProtKB-ARBA"/>
</dbReference>
<feature type="transmembrane region" description="Helical" evidence="7">
    <location>
        <begin position="395"/>
        <end position="413"/>
    </location>
</feature>
<reference evidence="9" key="1">
    <citation type="submission" date="2025-08" db="UniProtKB">
        <authorList>
            <consortium name="RefSeq"/>
        </authorList>
    </citation>
    <scope>IDENTIFICATION</scope>
</reference>
<evidence type="ECO:0000256" key="1">
    <source>
        <dbReference type="ARBA" id="ARBA00004651"/>
    </source>
</evidence>
<keyword evidence="5 7" id="KW-0472">Membrane</keyword>
<evidence type="ECO:0000256" key="2">
    <source>
        <dbReference type="ARBA" id="ARBA00022475"/>
    </source>
</evidence>
<keyword evidence="8" id="KW-1185">Reference proteome</keyword>
<dbReference type="GeneID" id="108864864"/>
<dbReference type="AlphaFoldDB" id="A0AAJ7L7T4"/>